<protein>
    <recommendedName>
        <fullName evidence="3 16">NADH-ubiquinone oxidoreductase chain 5</fullName>
        <ecNumber evidence="2 16">7.1.1.2</ecNumber>
    </recommendedName>
</protein>
<evidence type="ECO:0000256" key="9">
    <source>
        <dbReference type="ARBA" id="ARBA00022982"/>
    </source>
</evidence>
<dbReference type="NCBIfam" id="NF005141">
    <property type="entry name" value="PRK06590.1"/>
    <property type="match status" value="1"/>
</dbReference>
<evidence type="ECO:0000259" key="17">
    <source>
        <dbReference type="Pfam" id="PF00361"/>
    </source>
</evidence>
<sequence>MLSLIIFLPLFSSICTGFLGYKFGTKGVAIITLCSLLSSCFFSIFNFLTLGLQLAPSYIELAPWVIVGGFSTNWALCIDGLSTLMFLLVTMVSSLVYLYSLSYMLEDPHLIRFSCYITLFTFFMLILVASDNLLQLFFGWEGVGLCSYLLINFWYTRIQANKAAIQALMVNKIGDIAVLLAISASFVVYYSVDFGVLFSITPYLLNNAFMFSTFSVNSIAFISFLLFIGAVGKSAQVGLHTWLPSAMEGPTPVSALIHAATMVTAGIFLIIRCSPIFEYADSVLVLITLVGALTSLFAATIGMLQNDLKRIIAYSTCSQLGYMTFACGISNYSVAFFHLFNHGFFKALLFLSAGSIIHGFSDEQDLRRMGGLGKIFPITYCMFLIGSLALMGFPFLTGFFSKDVILEVAFSQYTISSLFAYWFGTLSAFFTAFYSFRLIYFTFLAIPNAPKISFERAHESSFLIILPLFILGVGSIFCGFLMKDIFIGVGSIFLGNSIFVLPKNFNLFEAEFLPSTIKLIPLVFSFSGAYFGLLLNNFYGVFLSKFKLTNFGLLIYSFFNQKWLFDKIYNVYLLVPFFHFSYQIPFKVLDKGFIELFGPLGLTISLNNVSKKISNLQTGLIYHYTFIILAGITLYINVIDIFNIIFFILILKCYYVICLC</sequence>
<dbReference type="EC" id="7.1.1.2" evidence="2 16"/>
<feature type="domain" description="NADH-Ubiquinone oxidoreductase (complex I) chain 5 N-terminal" evidence="18">
    <location>
        <begin position="64"/>
        <end position="113"/>
    </location>
</feature>
<comment type="subcellular location">
    <subcellularLocation>
        <location evidence="1">Mitochondrion inner membrane</location>
        <topology evidence="1">Multi-pass membrane protein</topology>
    </subcellularLocation>
</comment>
<dbReference type="GeneID" id="31086259"/>
<accession>A0A096XTV4</accession>
<feature type="transmembrane region" description="Helical" evidence="16">
    <location>
        <begin position="283"/>
        <end position="304"/>
    </location>
</feature>
<evidence type="ECO:0000256" key="6">
    <source>
        <dbReference type="ARBA" id="ARBA00022692"/>
    </source>
</evidence>
<dbReference type="Pfam" id="PF00662">
    <property type="entry name" value="Proton_antipo_N"/>
    <property type="match status" value="1"/>
</dbReference>
<organism evidence="20">
    <name type="scientific">Spongospora subterranea</name>
    <dbReference type="NCBI Taxonomy" id="70186"/>
    <lineage>
        <taxon>Eukaryota</taxon>
        <taxon>Sar</taxon>
        <taxon>Rhizaria</taxon>
        <taxon>Endomyxa</taxon>
        <taxon>Phytomyxea</taxon>
        <taxon>Plasmodiophorida</taxon>
        <taxon>Plasmodiophoridae</taxon>
        <taxon>Spongospora</taxon>
    </lineage>
</organism>
<comment type="function">
    <text evidence="16">Core subunit of the mitochondrial membrane respiratory chain NADH dehydrogenase (Complex I) which catalyzes electron transfer from NADH through the respiratory chain, using ubiquinone as an electron acceptor. Essential for the catalytic activity and assembly of complex I.</text>
</comment>
<evidence type="ECO:0000259" key="18">
    <source>
        <dbReference type="Pfam" id="PF00662"/>
    </source>
</evidence>
<evidence type="ECO:0000256" key="4">
    <source>
        <dbReference type="ARBA" id="ARBA00022448"/>
    </source>
</evidence>
<name>A0A096XTV4_9EUKA</name>
<reference evidence="20" key="2">
    <citation type="journal article" date="2014" name="Mitochondrial DNA">
        <title>Mitochondrial genome sequence of the potato powdery scab pathogen Spongospora subterranea.</title>
        <authorList>
            <person name="Gutierrez P."/>
            <person name="Bulman S."/>
            <person name="Alzate J."/>
            <person name="Ortiz M.C."/>
            <person name="Marin M."/>
        </authorList>
    </citation>
    <scope>NUCLEOTIDE SEQUENCE</scope>
</reference>
<evidence type="ECO:0000256" key="3">
    <source>
        <dbReference type="ARBA" id="ARBA00021096"/>
    </source>
</evidence>
<evidence type="ECO:0000256" key="14">
    <source>
        <dbReference type="ARBA" id="ARBA00023136"/>
    </source>
</evidence>
<evidence type="ECO:0000256" key="7">
    <source>
        <dbReference type="ARBA" id="ARBA00022792"/>
    </source>
</evidence>
<dbReference type="InterPro" id="IPR001516">
    <property type="entry name" value="Proton_antipo_N"/>
</dbReference>
<evidence type="ECO:0000256" key="5">
    <source>
        <dbReference type="ARBA" id="ARBA00022660"/>
    </source>
</evidence>
<dbReference type="GO" id="GO:0042773">
    <property type="term" value="P:ATP synthesis coupled electron transport"/>
    <property type="evidence" value="ECO:0007669"/>
    <property type="project" value="InterPro"/>
</dbReference>
<keyword evidence="7" id="KW-0999">Mitochondrion inner membrane</keyword>
<dbReference type="GO" id="GO:0003954">
    <property type="term" value="F:NADH dehydrogenase activity"/>
    <property type="evidence" value="ECO:0007669"/>
    <property type="project" value="TreeGrafter"/>
</dbReference>
<evidence type="ECO:0000256" key="10">
    <source>
        <dbReference type="ARBA" id="ARBA00022989"/>
    </source>
</evidence>
<feature type="transmembrane region" description="Helical" evidence="16">
    <location>
        <begin position="176"/>
        <end position="197"/>
    </location>
</feature>
<dbReference type="GO" id="GO:0015990">
    <property type="term" value="P:electron transport coupled proton transport"/>
    <property type="evidence" value="ECO:0007669"/>
    <property type="project" value="TreeGrafter"/>
</dbReference>
<dbReference type="InterPro" id="IPR010934">
    <property type="entry name" value="NADH_DH_su5_C"/>
</dbReference>
<evidence type="ECO:0000256" key="12">
    <source>
        <dbReference type="ARBA" id="ARBA00023075"/>
    </source>
</evidence>
<evidence type="ECO:0000256" key="11">
    <source>
        <dbReference type="ARBA" id="ARBA00023027"/>
    </source>
</evidence>
<dbReference type="NCBIfam" id="TIGR01974">
    <property type="entry name" value="NDH_I_L"/>
    <property type="match status" value="1"/>
</dbReference>
<feature type="transmembrane region" description="Helical" evidence="16">
    <location>
        <begin position="253"/>
        <end position="271"/>
    </location>
</feature>
<comment type="similarity">
    <text evidence="16">Belongs to the complex I subunit 5 family.</text>
</comment>
<keyword evidence="4 16" id="KW-0813">Transport</keyword>
<feature type="transmembrane region" description="Helical" evidence="16">
    <location>
        <begin position="82"/>
        <end position="101"/>
    </location>
</feature>
<dbReference type="EMBL" id="KF738139">
    <property type="protein sequence ID" value="AIK19920.1"/>
    <property type="molecule type" value="Genomic_DNA"/>
</dbReference>
<reference evidence="20" key="1">
    <citation type="submission" date="2013-10" db="EMBL/GenBank/DDBJ databases">
        <authorList>
            <person name="Gutierrez P.A."/>
            <person name="Alzate J.F."/>
            <person name="Mauricio M."/>
        </authorList>
    </citation>
    <scope>NUCLEOTIDE SEQUENCE</scope>
</reference>
<evidence type="ECO:0000256" key="8">
    <source>
        <dbReference type="ARBA" id="ARBA00022967"/>
    </source>
</evidence>
<feature type="transmembrane region" description="Helical" evidence="16">
    <location>
        <begin position="568"/>
        <end position="586"/>
    </location>
</feature>
<keyword evidence="6 16" id="KW-0812">Transmembrane</keyword>
<keyword evidence="10 16" id="KW-1133">Transmembrane helix</keyword>
<keyword evidence="12 16" id="KW-0830">Ubiquinone</keyword>
<evidence type="ECO:0000256" key="1">
    <source>
        <dbReference type="ARBA" id="ARBA00004448"/>
    </source>
</evidence>
<dbReference type="PANTHER" id="PTHR42829">
    <property type="entry name" value="NADH-UBIQUINONE OXIDOREDUCTASE CHAIN 5"/>
    <property type="match status" value="1"/>
</dbReference>
<dbReference type="PRINTS" id="PR01434">
    <property type="entry name" value="NADHDHGNASE5"/>
</dbReference>
<feature type="transmembrane region" description="Helical" evidence="16">
    <location>
        <begin position="113"/>
        <end position="130"/>
    </location>
</feature>
<dbReference type="Gene3D" id="1.20.5.2700">
    <property type="match status" value="1"/>
</dbReference>
<feature type="transmembrane region" description="Helical" evidence="16">
    <location>
        <begin position="209"/>
        <end position="232"/>
    </location>
</feature>
<keyword evidence="13 16" id="KW-0496">Mitochondrion</keyword>
<dbReference type="Pfam" id="PF00361">
    <property type="entry name" value="Proton_antipo_M"/>
    <property type="match status" value="1"/>
</dbReference>
<dbReference type="AlphaFoldDB" id="A0A096XTV4"/>
<dbReference type="InterPro" id="IPR018393">
    <property type="entry name" value="NADHpl_OxRdtase_5_subgr"/>
</dbReference>
<dbReference type="InterPro" id="IPR003945">
    <property type="entry name" value="NU5C-like"/>
</dbReference>
<geneLocation type="mitochondrion" evidence="20"/>
<feature type="transmembrane region" description="Helical" evidence="16">
    <location>
        <begin position="621"/>
        <end position="651"/>
    </location>
</feature>
<keyword evidence="8" id="KW-1278">Translocase</keyword>
<dbReference type="GO" id="GO:0008137">
    <property type="term" value="F:NADH dehydrogenase (ubiquinone) activity"/>
    <property type="evidence" value="ECO:0007669"/>
    <property type="project" value="UniProtKB-EC"/>
</dbReference>
<feature type="transmembrane region" description="Helical" evidence="16">
    <location>
        <begin position="30"/>
        <end position="51"/>
    </location>
</feature>
<dbReference type="PANTHER" id="PTHR42829:SF2">
    <property type="entry name" value="NADH-UBIQUINONE OXIDOREDUCTASE CHAIN 5"/>
    <property type="match status" value="1"/>
</dbReference>
<dbReference type="PRINTS" id="PR01435">
    <property type="entry name" value="NPOXDRDTASE5"/>
</dbReference>
<proteinExistence type="inferred from homology"/>
<evidence type="ECO:0000256" key="13">
    <source>
        <dbReference type="ARBA" id="ARBA00023128"/>
    </source>
</evidence>
<evidence type="ECO:0000256" key="2">
    <source>
        <dbReference type="ARBA" id="ARBA00012944"/>
    </source>
</evidence>
<dbReference type="Pfam" id="PF06455">
    <property type="entry name" value="NADH5_C"/>
    <property type="match status" value="1"/>
</dbReference>
<evidence type="ECO:0000256" key="15">
    <source>
        <dbReference type="ARBA" id="ARBA00049551"/>
    </source>
</evidence>
<dbReference type="RefSeq" id="YP_009350049.1">
    <property type="nucleotide sequence ID" value="NC_034004.1"/>
</dbReference>
<feature type="domain" description="NADH:quinone oxidoreductase/Mrp antiporter transmembrane" evidence="17">
    <location>
        <begin position="130"/>
        <end position="424"/>
    </location>
</feature>
<keyword evidence="11 16" id="KW-0520">NAD</keyword>
<feature type="transmembrane region" description="Helical" evidence="16">
    <location>
        <begin position="311"/>
        <end position="337"/>
    </location>
</feature>
<keyword evidence="5" id="KW-0679">Respiratory chain</keyword>
<evidence type="ECO:0000313" key="20">
    <source>
        <dbReference type="EMBL" id="AIK19920.1"/>
    </source>
</evidence>
<feature type="transmembrane region" description="Helical" evidence="16">
    <location>
        <begin position="488"/>
        <end position="505"/>
    </location>
</feature>
<gene>
    <name evidence="20" type="primary">nad5</name>
</gene>
<feature type="transmembrane region" description="Helical" evidence="16">
    <location>
        <begin position="420"/>
        <end position="440"/>
    </location>
</feature>
<dbReference type="InterPro" id="IPR001750">
    <property type="entry name" value="ND/Mrp_TM"/>
</dbReference>
<feature type="transmembrane region" description="Helical" evidence="16">
    <location>
        <begin position="380"/>
        <end position="400"/>
    </location>
</feature>
<dbReference type="GO" id="GO:0005743">
    <property type="term" value="C:mitochondrial inner membrane"/>
    <property type="evidence" value="ECO:0007669"/>
    <property type="project" value="UniProtKB-SubCell"/>
</dbReference>
<keyword evidence="9" id="KW-0249">Electron transport</keyword>
<evidence type="ECO:0000256" key="16">
    <source>
        <dbReference type="RuleBase" id="RU003404"/>
    </source>
</evidence>
<comment type="catalytic activity">
    <reaction evidence="15 16">
        <text>a ubiquinone + NADH + 5 H(+)(in) = a ubiquinol + NAD(+) + 4 H(+)(out)</text>
        <dbReference type="Rhea" id="RHEA:29091"/>
        <dbReference type="Rhea" id="RHEA-COMP:9565"/>
        <dbReference type="Rhea" id="RHEA-COMP:9566"/>
        <dbReference type="ChEBI" id="CHEBI:15378"/>
        <dbReference type="ChEBI" id="CHEBI:16389"/>
        <dbReference type="ChEBI" id="CHEBI:17976"/>
        <dbReference type="ChEBI" id="CHEBI:57540"/>
        <dbReference type="ChEBI" id="CHEBI:57945"/>
        <dbReference type="EC" id="7.1.1.2"/>
    </reaction>
</comment>
<keyword evidence="14 16" id="KW-0472">Membrane</keyword>
<feature type="transmembrane region" description="Helical" evidence="16">
    <location>
        <begin position="461"/>
        <end position="482"/>
    </location>
</feature>
<feature type="domain" description="NADH dehydrogenase subunit 5 C-terminal" evidence="19">
    <location>
        <begin position="489"/>
        <end position="635"/>
    </location>
</feature>
<evidence type="ECO:0000259" key="19">
    <source>
        <dbReference type="Pfam" id="PF06455"/>
    </source>
</evidence>
<feature type="transmembrane region" description="Helical" evidence="16">
    <location>
        <begin position="517"/>
        <end position="535"/>
    </location>
</feature>
<feature type="transmembrane region" description="Helical" evidence="16">
    <location>
        <begin position="136"/>
        <end position="155"/>
    </location>
</feature>